<keyword evidence="4" id="KW-0808">Transferase</keyword>
<feature type="transmembrane region" description="Helical" evidence="1">
    <location>
        <begin position="192"/>
        <end position="209"/>
    </location>
</feature>
<dbReference type="InterPro" id="IPR043968">
    <property type="entry name" value="SGNH"/>
</dbReference>
<gene>
    <name evidence="4" type="ORF">SAMN05216605_10624</name>
</gene>
<proteinExistence type="predicted"/>
<feature type="domain" description="Acyltransferase 3" evidence="2">
    <location>
        <begin position="55"/>
        <end position="376"/>
    </location>
</feature>
<dbReference type="InterPro" id="IPR050879">
    <property type="entry name" value="Acyltransferase_3"/>
</dbReference>
<evidence type="ECO:0000313" key="4">
    <source>
        <dbReference type="EMBL" id="SDH34621.1"/>
    </source>
</evidence>
<dbReference type="GO" id="GO:0016747">
    <property type="term" value="F:acyltransferase activity, transferring groups other than amino-acyl groups"/>
    <property type="evidence" value="ECO:0007669"/>
    <property type="project" value="InterPro"/>
</dbReference>
<dbReference type="Proteomes" id="UP000182894">
    <property type="component" value="Unassembled WGS sequence"/>
</dbReference>
<evidence type="ECO:0000256" key="1">
    <source>
        <dbReference type="SAM" id="Phobius"/>
    </source>
</evidence>
<dbReference type="InterPro" id="IPR002656">
    <property type="entry name" value="Acyl_transf_3_dom"/>
</dbReference>
<evidence type="ECO:0000259" key="2">
    <source>
        <dbReference type="Pfam" id="PF01757"/>
    </source>
</evidence>
<organism evidence="4 5">
    <name type="scientific">Pseudomonas abietaniphila</name>
    <dbReference type="NCBI Taxonomy" id="89065"/>
    <lineage>
        <taxon>Bacteria</taxon>
        <taxon>Pseudomonadati</taxon>
        <taxon>Pseudomonadota</taxon>
        <taxon>Gammaproteobacteria</taxon>
        <taxon>Pseudomonadales</taxon>
        <taxon>Pseudomonadaceae</taxon>
        <taxon>Pseudomonas</taxon>
    </lineage>
</organism>
<evidence type="ECO:0000313" key="5">
    <source>
        <dbReference type="Proteomes" id="UP000182894"/>
    </source>
</evidence>
<sequence length="709" mass="78261">MRKHRDAAGLKIKNETVAFAPAMYKGQTDLRHLHKTVDAIQPTNVARGPAQNYRADIDGLRAIAVLLVLLFHGGNSVFSSGFIGVDVFFVISGFLITSIVLKDLSTGAFNIAQFYARRAWRLQPAMIAVYVATLGVAALVYLPVDFVDYLKSAKYATMFLSNQYFERTTTAYAADDTSSLLLLHTWSLAIEWQWYFLLPACLMLLYKKVSASTLKIIAPVATAIAAAVALTLSIHQPDNSYYYFASRVFELLIGACVVVLNGDRIKLGKHSASVIGLAALFVIFYCSTRTGILRGFPDYHALLVSVATAALLLKEVGANGIHSRVTASVLPRSLGKVSYSLYLWHWPVLAVTAYLGLTAAHYSEGVYYAGSIVLAVASYAWVEKRLRRVRLRFLPTLVLLIIFPAVAFSVAYKLADAHGGFAQRFGSEFAASQKTLAAHELKNRRYCIDGVTDESDPRCVIGDVPSPSRALMIGDSFSNQYMGFMDVLGKDASVSVTALSTSACLSLPDVYLYSWWKFKDVLYTKCHDRAVDFYNLIRSNRYKYVVLGQIWGNYTGDSVVHSLSDERTTELSRARLEASMRNALKLIIESGATPVIIKAVQAMPTAVNECLSQHLKMQDGFGSTEASANCATTGESPKDADWFETLFSALKHDFPSLIFIDPKDVQCEQGQCVTEMEGVPVYRDVGHITDFASYRFAELYLKTFGNPLK</sequence>
<keyword evidence="1" id="KW-1133">Transmembrane helix</keyword>
<keyword evidence="5" id="KW-1185">Reference proteome</keyword>
<feature type="transmembrane region" description="Helical" evidence="1">
    <location>
        <begin position="241"/>
        <end position="260"/>
    </location>
</feature>
<keyword evidence="4" id="KW-0012">Acyltransferase</keyword>
<feature type="transmembrane region" description="Helical" evidence="1">
    <location>
        <begin position="122"/>
        <end position="142"/>
    </location>
</feature>
<feature type="domain" description="SGNH" evidence="3">
    <location>
        <begin position="454"/>
        <end position="701"/>
    </location>
</feature>
<protein>
    <submittedName>
        <fullName evidence="4">Peptidoglycan/LPS O-acetylase OafA/YrhL, contains acyltransferase and SGNH-hydrolase domains</fullName>
    </submittedName>
</protein>
<dbReference type="GO" id="GO:0016020">
    <property type="term" value="C:membrane"/>
    <property type="evidence" value="ECO:0007669"/>
    <property type="project" value="TreeGrafter"/>
</dbReference>
<dbReference type="Pfam" id="PF19040">
    <property type="entry name" value="SGNH"/>
    <property type="match status" value="1"/>
</dbReference>
<keyword evidence="1" id="KW-0812">Transmembrane</keyword>
<name>A0A1G8BN97_9PSED</name>
<feature type="transmembrane region" description="Helical" evidence="1">
    <location>
        <begin position="59"/>
        <end position="75"/>
    </location>
</feature>
<feature type="transmembrane region" description="Helical" evidence="1">
    <location>
        <begin position="299"/>
        <end position="318"/>
    </location>
</feature>
<keyword evidence="1" id="KW-0472">Membrane</keyword>
<dbReference type="GO" id="GO:0016787">
    <property type="term" value="F:hydrolase activity"/>
    <property type="evidence" value="ECO:0007669"/>
    <property type="project" value="UniProtKB-KW"/>
</dbReference>
<dbReference type="PANTHER" id="PTHR23028">
    <property type="entry name" value="ACETYLTRANSFERASE"/>
    <property type="match status" value="1"/>
</dbReference>
<dbReference type="PANTHER" id="PTHR23028:SF53">
    <property type="entry name" value="ACYL_TRANSF_3 DOMAIN-CONTAINING PROTEIN"/>
    <property type="match status" value="1"/>
</dbReference>
<dbReference type="GO" id="GO:0009103">
    <property type="term" value="P:lipopolysaccharide biosynthetic process"/>
    <property type="evidence" value="ECO:0007669"/>
    <property type="project" value="TreeGrafter"/>
</dbReference>
<accession>A0A1G8BN97</accession>
<dbReference type="Pfam" id="PF01757">
    <property type="entry name" value="Acyl_transf_3"/>
    <property type="match status" value="1"/>
</dbReference>
<feature type="transmembrane region" description="Helical" evidence="1">
    <location>
        <begin position="339"/>
        <end position="359"/>
    </location>
</feature>
<feature type="transmembrane region" description="Helical" evidence="1">
    <location>
        <begin position="216"/>
        <end position="235"/>
    </location>
</feature>
<feature type="transmembrane region" description="Helical" evidence="1">
    <location>
        <begin position="272"/>
        <end position="293"/>
    </location>
</feature>
<feature type="transmembrane region" description="Helical" evidence="1">
    <location>
        <begin position="365"/>
        <end position="382"/>
    </location>
</feature>
<dbReference type="EMBL" id="FNCO01000006">
    <property type="protein sequence ID" value="SDH34621.1"/>
    <property type="molecule type" value="Genomic_DNA"/>
</dbReference>
<feature type="transmembrane region" description="Helical" evidence="1">
    <location>
        <begin position="81"/>
        <end position="101"/>
    </location>
</feature>
<dbReference type="AlphaFoldDB" id="A0A1G8BN97"/>
<reference evidence="5" key="1">
    <citation type="submission" date="2016-10" db="EMBL/GenBank/DDBJ databases">
        <authorList>
            <person name="Varghese N."/>
            <person name="Submissions S."/>
        </authorList>
    </citation>
    <scope>NUCLEOTIDE SEQUENCE [LARGE SCALE GENOMIC DNA]</scope>
    <source>
        <strain evidence="5">ATCC 700689</strain>
    </source>
</reference>
<feature type="transmembrane region" description="Helical" evidence="1">
    <location>
        <begin position="394"/>
        <end position="415"/>
    </location>
</feature>
<evidence type="ECO:0000259" key="3">
    <source>
        <dbReference type="Pfam" id="PF19040"/>
    </source>
</evidence>
<dbReference type="STRING" id="89065.SAMN05216605_10624"/>
<keyword evidence="4" id="KW-0378">Hydrolase</keyword>